<dbReference type="InterPro" id="IPR001304">
    <property type="entry name" value="C-type_lectin-like"/>
</dbReference>
<organism evidence="4 5">
    <name type="scientific">Astyanax mexicanus</name>
    <name type="common">Blind cave fish</name>
    <name type="synonym">Astyanax fasciatus mexicanus</name>
    <dbReference type="NCBI Taxonomy" id="7994"/>
    <lineage>
        <taxon>Eukaryota</taxon>
        <taxon>Metazoa</taxon>
        <taxon>Chordata</taxon>
        <taxon>Craniata</taxon>
        <taxon>Vertebrata</taxon>
        <taxon>Euteleostomi</taxon>
        <taxon>Actinopterygii</taxon>
        <taxon>Neopterygii</taxon>
        <taxon>Teleostei</taxon>
        <taxon>Ostariophysi</taxon>
        <taxon>Characiformes</taxon>
        <taxon>Characoidei</taxon>
        <taxon>Acestrorhamphidae</taxon>
        <taxon>Acestrorhamphinae</taxon>
        <taxon>Astyanax</taxon>
    </lineage>
</organism>
<evidence type="ECO:0000256" key="2">
    <source>
        <dbReference type="SAM" id="SignalP"/>
    </source>
</evidence>
<reference evidence="5" key="1">
    <citation type="submission" date="2013-03" db="EMBL/GenBank/DDBJ databases">
        <authorList>
            <person name="Jeffery W."/>
            <person name="Warren W."/>
            <person name="Wilson R.K."/>
        </authorList>
    </citation>
    <scope>NUCLEOTIDE SEQUENCE</scope>
    <source>
        <strain evidence="5">female</strain>
    </source>
</reference>
<feature type="domain" description="C-type lectin" evidence="3">
    <location>
        <begin position="46"/>
        <end position="141"/>
    </location>
</feature>
<sequence>WLQHTVCVLLCSIVGNPGCGNATGHKNTWLYPGLLLSDLVPLVLITEKKTWRDALSYCRENHVDLVSVHTEEIQRRVEAVIKVASTDNVWIWSDGSNSPYRNWISGEPNSPEKDNCVELWSESEYRWNDAGCTYPSPFVCYKGDCEVPK</sequence>
<dbReference type="Pfam" id="PF00059">
    <property type="entry name" value="Lectin_C"/>
    <property type="match status" value="1"/>
</dbReference>
<dbReference type="PANTHER" id="PTHR45784">
    <property type="entry name" value="C-TYPE LECTIN DOMAIN FAMILY 20 MEMBER A-RELATED"/>
    <property type="match status" value="1"/>
</dbReference>
<name>A0A3B1IFI1_ASTMX</name>
<keyword evidence="1" id="KW-1015">Disulfide bond</keyword>
<dbReference type="InterPro" id="IPR016186">
    <property type="entry name" value="C-type_lectin-like/link_sf"/>
</dbReference>
<dbReference type="Proteomes" id="UP000018467">
    <property type="component" value="Unassembled WGS sequence"/>
</dbReference>
<evidence type="ECO:0000313" key="4">
    <source>
        <dbReference type="Ensembl" id="ENSAMXP00000028436.1"/>
    </source>
</evidence>
<feature type="chain" id="PRO_5017477045" description="C-type lectin domain-containing protein" evidence="2">
    <location>
        <begin position="23"/>
        <end position="149"/>
    </location>
</feature>
<keyword evidence="2" id="KW-0732">Signal</keyword>
<dbReference type="Ensembl" id="ENSAMXT00000036206.1">
    <property type="protein sequence ID" value="ENSAMXP00000028436.1"/>
    <property type="gene ID" value="ENSAMXG00000042260.1"/>
</dbReference>
<evidence type="ECO:0000259" key="3">
    <source>
        <dbReference type="PROSITE" id="PS50041"/>
    </source>
</evidence>
<reference evidence="4" key="3">
    <citation type="submission" date="2025-08" db="UniProtKB">
        <authorList>
            <consortium name="Ensembl"/>
        </authorList>
    </citation>
    <scope>IDENTIFICATION</scope>
</reference>
<dbReference type="InParanoid" id="A0A3B1IFI1"/>
<reference evidence="4" key="4">
    <citation type="submission" date="2025-09" db="UniProtKB">
        <authorList>
            <consortium name="Ensembl"/>
        </authorList>
    </citation>
    <scope>IDENTIFICATION</scope>
</reference>
<keyword evidence="5" id="KW-1185">Reference proteome</keyword>
<dbReference type="CDD" id="cd00037">
    <property type="entry name" value="CLECT"/>
    <property type="match status" value="1"/>
</dbReference>
<dbReference type="InterPro" id="IPR018378">
    <property type="entry name" value="C-type_lectin_CS"/>
</dbReference>
<feature type="signal peptide" evidence="2">
    <location>
        <begin position="1"/>
        <end position="22"/>
    </location>
</feature>
<dbReference type="SMART" id="SM00034">
    <property type="entry name" value="CLECT"/>
    <property type="match status" value="1"/>
</dbReference>
<dbReference type="InterPro" id="IPR016187">
    <property type="entry name" value="CTDL_fold"/>
</dbReference>
<dbReference type="PANTHER" id="PTHR45784:SF3">
    <property type="entry name" value="C-TYPE LECTIN DOMAIN FAMILY 4 MEMBER K-LIKE-RELATED"/>
    <property type="match status" value="1"/>
</dbReference>
<dbReference type="Bgee" id="ENSAMXG00000042260">
    <property type="expression patterns" value="Expressed in head kidney and 2 other cell types or tissues"/>
</dbReference>
<dbReference type="PROSITE" id="PS00615">
    <property type="entry name" value="C_TYPE_LECTIN_1"/>
    <property type="match status" value="1"/>
</dbReference>
<protein>
    <recommendedName>
        <fullName evidence="3">C-type lectin domain-containing protein</fullName>
    </recommendedName>
</protein>
<evidence type="ECO:0000256" key="1">
    <source>
        <dbReference type="ARBA" id="ARBA00023157"/>
    </source>
</evidence>
<reference evidence="5" key="2">
    <citation type="journal article" date="2014" name="Nat. Commun.">
        <title>The cavefish genome reveals candidate genes for eye loss.</title>
        <authorList>
            <person name="McGaugh S.E."/>
            <person name="Gross J.B."/>
            <person name="Aken B."/>
            <person name="Blin M."/>
            <person name="Borowsky R."/>
            <person name="Chalopin D."/>
            <person name="Hinaux H."/>
            <person name="Jeffery W.R."/>
            <person name="Keene A."/>
            <person name="Ma L."/>
            <person name="Minx P."/>
            <person name="Murphy D."/>
            <person name="O'Quin K.E."/>
            <person name="Retaux S."/>
            <person name="Rohner N."/>
            <person name="Searle S.M."/>
            <person name="Stahl B.A."/>
            <person name="Tabin C."/>
            <person name="Volff J.N."/>
            <person name="Yoshizawa M."/>
            <person name="Warren W.C."/>
        </authorList>
    </citation>
    <scope>NUCLEOTIDE SEQUENCE [LARGE SCALE GENOMIC DNA]</scope>
    <source>
        <strain evidence="5">female</strain>
    </source>
</reference>
<dbReference type="PROSITE" id="PS50041">
    <property type="entry name" value="C_TYPE_LECTIN_2"/>
    <property type="match status" value="1"/>
</dbReference>
<evidence type="ECO:0000313" key="5">
    <source>
        <dbReference type="Proteomes" id="UP000018467"/>
    </source>
</evidence>
<dbReference type="AlphaFoldDB" id="A0A3B1IFI1"/>
<proteinExistence type="predicted"/>
<dbReference type="SUPFAM" id="SSF56436">
    <property type="entry name" value="C-type lectin-like"/>
    <property type="match status" value="1"/>
</dbReference>
<dbReference type="Gene3D" id="3.10.100.10">
    <property type="entry name" value="Mannose-Binding Protein A, subunit A"/>
    <property type="match status" value="1"/>
</dbReference>
<accession>A0A3B1IFI1</accession>
<dbReference type="GeneTree" id="ENSGT01100000263473"/>